<dbReference type="GO" id="GO:0005085">
    <property type="term" value="F:guanyl-nucleotide exchange factor activity"/>
    <property type="evidence" value="ECO:0007669"/>
    <property type="project" value="InterPro"/>
</dbReference>
<feature type="compositionally biased region" description="Basic and acidic residues" evidence="3">
    <location>
        <begin position="834"/>
        <end position="853"/>
    </location>
</feature>
<dbReference type="Pfam" id="PF06428">
    <property type="entry name" value="Sec2p"/>
    <property type="match status" value="1"/>
</dbReference>
<dbReference type="Gene3D" id="6.10.140.910">
    <property type="match status" value="1"/>
</dbReference>
<evidence type="ECO:0000259" key="4">
    <source>
        <dbReference type="Pfam" id="PF06428"/>
    </source>
</evidence>
<evidence type="ECO:0000313" key="5">
    <source>
        <dbReference type="EMBL" id="KIL56060.1"/>
    </source>
</evidence>
<feature type="compositionally biased region" description="Pro residues" evidence="3">
    <location>
        <begin position="643"/>
        <end position="653"/>
    </location>
</feature>
<feature type="compositionally biased region" description="Basic and acidic residues" evidence="3">
    <location>
        <begin position="568"/>
        <end position="579"/>
    </location>
</feature>
<gene>
    <name evidence="5" type="ORF">M378DRAFT_17417</name>
</gene>
<name>A0A0C2S093_AMAMK</name>
<proteinExistence type="predicted"/>
<dbReference type="InterPro" id="IPR009449">
    <property type="entry name" value="Sec2_N"/>
</dbReference>
<sequence length="994" mass="106315">MAESVDHEGHDTDITRTPTDTHVSAELSEIPLNGGSHQNSGNGSVYDPDAQQMVITSLRGQIQELVNQVTQLNNKLVKSYDRVSDLEDELHVTSSQLRTSSIKASQLELERSQHLSALSTGLLVEKSHVTNELNRLMEKATDEAAQRGQAESARADIEKELDDLSANLFNQANTMVAEARFSRHLSERKTEEAETALKTAEEAVCLMQQQMQSLREEKELAEKKAQEMQLSMGKGQWIEPQQDGTNITRSLRLLSSHTPYQEFMLFVAHLRSIHVSTPQPPSMSTLLTLPFLQRLSTEDSEPTVRIDQAHSLNWLSRRSVLTAIYSGQLVVEPLSLNTVVGETIAGISGSGNDVPCALCGSPIFSKDEILSNLGTHSLAIPRSSGAWSNALFKKSQGNPYSGSAPPTPRRSLSLGTPQMYIFRVEVSQTSSITIPALPIQGTPPLSPYISTTSSNSQSSTIYPLCRGGWCLSRLRLTCQLWSFVRNGIVEKVWEEELPAVLPPPPRIAVSTEASKPPVLPPRRKGFWGMASALGEKAATWSEAAKKIAPSAQPDQYPPPLKQQLSQETEPKASKEKPELQTKLPPPPPTHPAVVAAHGSAPPHATNLAVAAPTTEAAAGSMLPPPPPVPRRSEGRSRAKSPSPHSPEPGPTPQVPSEIGETASSSAPETSKQTLSSSPAPAVTTSSSTSSYHNSPPPIPLRAAGHKRHSSSLAERIPLPDSRPGTPTPVINGGPPSRPSSPAPGANSTAGASPPPLPRRAAARGASRLASNVASEPISRPSTPLVYAANTVSEVAERQEEAGEATQLPEVEKVPENNVDCPPSDAAPATETESPSEHASKENGMEDAVNDRGGEAGVVAPGTDTQIQTDASTEVMPVLKAPTVKVAGPDGEEKKDDTQGVQTNGHITSNGGEEDSSDASNRTLYGSSKAASPSPFSPAGTDVNVASDPEQQGTEEKEGEDKEIYVGDATWEERTWKELVRLREDMFWARIGGLR</sequence>
<dbReference type="OrthoDB" id="1748564at2759"/>
<dbReference type="GO" id="GO:0006887">
    <property type="term" value="P:exocytosis"/>
    <property type="evidence" value="ECO:0007669"/>
    <property type="project" value="TreeGrafter"/>
</dbReference>
<dbReference type="SUPFAM" id="SSF144284">
    <property type="entry name" value="Sec2 N-terminal region"/>
    <property type="match status" value="1"/>
</dbReference>
<dbReference type="Proteomes" id="UP000054549">
    <property type="component" value="Unassembled WGS sequence"/>
</dbReference>
<feature type="compositionally biased region" description="Low complexity" evidence="3">
    <location>
        <begin position="742"/>
        <end position="751"/>
    </location>
</feature>
<keyword evidence="1 2" id="KW-0175">Coiled coil</keyword>
<evidence type="ECO:0000313" key="6">
    <source>
        <dbReference type="Proteomes" id="UP000054549"/>
    </source>
</evidence>
<evidence type="ECO:0000256" key="3">
    <source>
        <dbReference type="SAM" id="MobiDB-lite"/>
    </source>
</evidence>
<evidence type="ECO:0000256" key="2">
    <source>
        <dbReference type="SAM" id="Coils"/>
    </source>
</evidence>
<dbReference type="EMBL" id="KN818450">
    <property type="protein sequence ID" value="KIL56060.1"/>
    <property type="molecule type" value="Genomic_DNA"/>
</dbReference>
<feature type="coiled-coil region" evidence="2">
    <location>
        <begin position="147"/>
        <end position="231"/>
    </location>
</feature>
<feature type="region of interest" description="Disordered" evidence="3">
    <location>
        <begin position="1"/>
        <end position="22"/>
    </location>
</feature>
<feature type="compositionally biased region" description="Polar residues" evidence="3">
    <location>
        <begin position="661"/>
        <end position="672"/>
    </location>
</feature>
<dbReference type="PANTHER" id="PTHR14430:SF0">
    <property type="entry name" value="SEC2P DOMAIN-CONTAINING PROTEIN"/>
    <property type="match status" value="1"/>
</dbReference>
<dbReference type="InterPro" id="IPR040351">
    <property type="entry name" value="RAB3IL/RAB3IP/Sec2"/>
</dbReference>
<dbReference type="CDD" id="cd21044">
    <property type="entry name" value="Rab11BD_RAB3IP_like"/>
    <property type="match status" value="1"/>
</dbReference>
<feature type="compositionally biased region" description="Low complexity" evidence="3">
    <location>
        <begin position="758"/>
        <end position="769"/>
    </location>
</feature>
<feature type="compositionally biased region" description="Low complexity" evidence="3">
    <location>
        <begin position="608"/>
        <end position="618"/>
    </location>
</feature>
<dbReference type="STRING" id="946122.A0A0C2S093"/>
<feature type="compositionally biased region" description="Polar residues" evidence="3">
    <location>
        <begin position="898"/>
        <end position="910"/>
    </location>
</feature>
<accession>A0A0C2S093</accession>
<dbReference type="GO" id="GO:0051286">
    <property type="term" value="C:cell tip"/>
    <property type="evidence" value="ECO:0007669"/>
    <property type="project" value="TreeGrafter"/>
</dbReference>
<dbReference type="AlphaFoldDB" id="A0A0C2S093"/>
<dbReference type="FunCoup" id="A0A0C2S093">
    <property type="interactions" value="5"/>
</dbReference>
<dbReference type="GO" id="GO:0070319">
    <property type="term" value="C:Golgi to plasma membrane transport vesicle"/>
    <property type="evidence" value="ECO:0007669"/>
    <property type="project" value="TreeGrafter"/>
</dbReference>
<feature type="compositionally biased region" description="Low complexity" evidence="3">
    <location>
        <begin position="673"/>
        <end position="693"/>
    </location>
</feature>
<feature type="coiled-coil region" evidence="2">
    <location>
        <begin position="55"/>
        <end position="89"/>
    </location>
</feature>
<feature type="compositionally biased region" description="Low complexity" evidence="3">
    <location>
        <begin position="926"/>
        <end position="938"/>
    </location>
</feature>
<reference evidence="5 6" key="1">
    <citation type="submission" date="2014-04" db="EMBL/GenBank/DDBJ databases">
        <title>Evolutionary Origins and Diversification of the Mycorrhizal Mutualists.</title>
        <authorList>
            <consortium name="DOE Joint Genome Institute"/>
            <consortium name="Mycorrhizal Genomics Consortium"/>
            <person name="Kohler A."/>
            <person name="Kuo A."/>
            <person name="Nagy L.G."/>
            <person name="Floudas D."/>
            <person name="Copeland A."/>
            <person name="Barry K.W."/>
            <person name="Cichocki N."/>
            <person name="Veneault-Fourrey C."/>
            <person name="LaButti K."/>
            <person name="Lindquist E.A."/>
            <person name="Lipzen A."/>
            <person name="Lundell T."/>
            <person name="Morin E."/>
            <person name="Murat C."/>
            <person name="Riley R."/>
            <person name="Ohm R."/>
            <person name="Sun H."/>
            <person name="Tunlid A."/>
            <person name="Henrissat B."/>
            <person name="Grigoriev I.V."/>
            <person name="Hibbett D.S."/>
            <person name="Martin F."/>
        </authorList>
    </citation>
    <scope>NUCLEOTIDE SEQUENCE [LARGE SCALE GENOMIC DNA]</scope>
    <source>
        <strain evidence="5 6">Koide BX008</strain>
    </source>
</reference>
<feature type="domain" description="GDP/GTP exchange factor Sec2 N-terminal" evidence="4">
    <location>
        <begin position="84"/>
        <end position="216"/>
    </location>
</feature>
<keyword evidence="6" id="KW-1185">Reference proteome</keyword>
<dbReference type="InParanoid" id="A0A0C2S093"/>
<feature type="region of interest" description="Disordered" evidence="3">
    <location>
        <begin position="544"/>
        <end position="965"/>
    </location>
</feature>
<feature type="compositionally biased region" description="Basic and acidic residues" evidence="3">
    <location>
        <begin position="1"/>
        <end position="14"/>
    </location>
</feature>
<organism evidence="5 6">
    <name type="scientific">Amanita muscaria (strain Koide BX008)</name>
    <dbReference type="NCBI Taxonomy" id="946122"/>
    <lineage>
        <taxon>Eukaryota</taxon>
        <taxon>Fungi</taxon>
        <taxon>Dikarya</taxon>
        <taxon>Basidiomycota</taxon>
        <taxon>Agaricomycotina</taxon>
        <taxon>Agaricomycetes</taxon>
        <taxon>Agaricomycetidae</taxon>
        <taxon>Agaricales</taxon>
        <taxon>Pluteineae</taxon>
        <taxon>Amanitaceae</taxon>
        <taxon>Amanita</taxon>
    </lineage>
</organism>
<feature type="compositionally biased region" description="Basic and acidic residues" evidence="3">
    <location>
        <begin position="953"/>
        <end position="965"/>
    </location>
</feature>
<dbReference type="PANTHER" id="PTHR14430">
    <property type="entry name" value="RABIN3-RELATED"/>
    <property type="match status" value="1"/>
</dbReference>
<protein>
    <recommendedName>
        <fullName evidence="4">GDP/GTP exchange factor Sec2 N-terminal domain-containing protein</fullName>
    </recommendedName>
</protein>
<feature type="compositionally biased region" description="Polar residues" evidence="3">
    <location>
        <begin position="862"/>
        <end position="871"/>
    </location>
</feature>
<dbReference type="HOGENOM" id="CLU_011813_0_0_1"/>
<evidence type="ECO:0000256" key="1">
    <source>
        <dbReference type="ARBA" id="ARBA00023054"/>
    </source>
</evidence>